<dbReference type="EMBL" id="PJQL01000438">
    <property type="protein sequence ID" value="RCH95722.1"/>
    <property type="molecule type" value="Genomic_DNA"/>
</dbReference>
<dbReference type="PROSITE" id="PS50888">
    <property type="entry name" value="BHLH"/>
    <property type="match status" value="1"/>
</dbReference>
<protein>
    <recommendedName>
        <fullName evidence="2">BHLH domain-containing protein</fullName>
    </recommendedName>
</protein>
<evidence type="ECO:0000256" key="1">
    <source>
        <dbReference type="SAM" id="MobiDB-lite"/>
    </source>
</evidence>
<evidence type="ECO:0000313" key="3">
    <source>
        <dbReference type="EMBL" id="RCH95722.1"/>
    </source>
</evidence>
<feature type="domain" description="BHLH" evidence="2">
    <location>
        <begin position="69"/>
        <end position="122"/>
    </location>
</feature>
<evidence type="ECO:0000259" key="2">
    <source>
        <dbReference type="PROSITE" id="PS50888"/>
    </source>
</evidence>
<organism evidence="3 4">
    <name type="scientific">Rhizopus azygosporus</name>
    <name type="common">Rhizopus microsporus var. azygosporus</name>
    <dbReference type="NCBI Taxonomy" id="86630"/>
    <lineage>
        <taxon>Eukaryota</taxon>
        <taxon>Fungi</taxon>
        <taxon>Fungi incertae sedis</taxon>
        <taxon>Mucoromycota</taxon>
        <taxon>Mucoromycotina</taxon>
        <taxon>Mucoromycetes</taxon>
        <taxon>Mucorales</taxon>
        <taxon>Mucorineae</taxon>
        <taxon>Rhizopodaceae</taxon>
        <taxon>Rhizopus</taxon>
    </lineage>
</organism>
<dbReference type="GO" id="GO:0046983">
    <property type="term" value="F:protein dimerization activity"/>
    <property type="evidence" value="ECO:0007669"/>
    <property type="project" value="InterPro"/>
</dbReference>
<gene>
    <name evidence="3" type="ORF">CU097_012827</name>
</gene>
<dbReference type="InterPro" id="IPR011598">
    <property type="entry name" value="bHLH_dom"/>
</dbReference>
<proteinExistence type="predicted"/>
<sequence length="239" mass="27629">MIWRTMDNHQLIESKSHLTEQNSLFMNLTPEIQKKKEPKRLTTAYKVNGVNILNRKNLDSKTVIERIQKRRENHNYIERRRRNYMNNTIWELSKVIPNACAPGQKPNKANILKLALEHILASSCLGLHPSGLTIIFFLLQDLQAENQAIRHQLRYYQPFLHDHTDTQININTNLDVLHCSSTTNSIHSNSSSQSNNYSIHSNSSSATNSPSVPSESNFPSMPKPILPFINYYEKPLNYY</sequence>
<dbReference type="InterPro" id="IPR036638">
    <property type="entry name" value="HLH_DNA-bd_sf"/>
</dbReference>
<dbReference type="PANTHER" id="PTHR23042">
    <property type="entry name" value="CIRCADIAN PROTEIN CLOCK/ARNT/BMAL/PAS"/>
    <property type="match status" value="1"/>
</dbReference>
<dbReference type="STRING" id="86630.A0A367K0F1"/>
<name>A0A367K0F1_RHIAZ</name>
<dbReference type="OrthoDB" id="690068at2759"/>
<feature type="compositionally biased region" description="Low complexity" evidence="1">
    <location>
        <begin position="185"/>
        <end position="216"/>
    </location>
</feature>
<dbReference type="Gene3D" id="4.10.280.10">
    <property type="entry name" value="Helix-loop-helix DNA-binding domain"/>
    <property type="match status" value="1"/>
</dbReference>
<dbReference type="AlphaFoldDB" id="A0A367K0F1"/>
<keyword evidence="4" id="KW-1185">Reference proteome</keyword>
<dbReference type="Pfam" id="PF00010">
    <property type="entry name" value="HLH"/>
    <property type="match status" value="1"/>
</dbReference>
<dbReference type="SMART" id="SM00353">
    <property type="entry name" value="HLH"/>
    <property type="match status" value="1"/>
</dbReference>
<accession>A0A367K0F1</accession>
<evidence type="ECO:0000313" key="4">
    <source>
        <dbReference type="Proteomes" id="UP000252139"/>
    </source>
</evidence>
<comment type="caution">
    <text evidence="3">The sequence shown here is derived from an EMBL/GenBank/DDBJ whole genome shotgun (WGS) entry which is preliminary data.</text>
</comment>
<dbReference type="SUPFAM" id="SSF47459">
    <property type="entry name" value="HLH, helix-loop-helix DNA-binding domain"/>
    <property type="match status" value="1"/>
</dbReference>
<dbReference type="InterPro" id="IPR050933">
    <property type="entry name" value="Circadian_TF"/>
</dbReference>
<dbReference type="Proteomes" id="UP000252139">
    <property type="component" value="Unassembled WGS sequence"/>
</dbReference>
<reference evidence="3 4" key="1">
    <citation type="journal article" date="2018" name="G3 (Bethesda)">
        <title>Phylogenetic and Phylogenomic Definition of Rhizopus Species.</title>
        <authorList>
            <person name="Gryganskyi A.P."/>
            <person name="Golan J."/>
            <person name="Dolatabadi S."/>
            <person name="Mondo S."/>
            <person name="Robb S."/>
            <person name="Idnurm A."/>
            <person name="Muszewska A."/>
            <person name="Steczkiewicz K."/>
            <person name="Masonjones S."/>
            <person name="Liao H.L."/>
            <person name="Gajdeczka M.T."/>
            <person name="Anike F."/>
            <person name="Vuek A."/>
            <person name="Anishchenko I.M."/>
            <person name="Voigt K."/>
            <person name="de Hoog G.S."/>
            <person name="Smith M.E."/>
            <person name="Heitman J."/>
            <person name="Vilgalys R."/>
            <person name="Stajich J.E."/>
        </authorList>
    </citation>
    <scope>NUCLEOTIDE SEQUENCE [LARGE SCALE GENOMIC DNA]</scope>
    <source>
        <strain evidence="3 4">CBS 357.93</strain>
    </source>
</reference>
<feature type="region of interest" description="Disordered" evidence="1">
    <location>
        <begin position="185"/>
        <end position="218"/>
    </location>
</feature>